<dbReference type="EMBL" id="JAPHNI010000283">
    <property type="protein sequence ID" value="KAJ8112987.1"/>
    <property type="molecule type" value="Genomic_DNA"/>
</dbReference>
<name>A0ACC2ID03_9PLEO</name>
<protein>
    <submittedName>
        <fullName evidence="1">Uncharacterized protein</fullName>
    </submittedName>
</protein>
<evidence type="ECO:0000313" key="1">
    <source>
        <dbReference type="EMBL" id="KAJ8112987.1"/>
    </source>
</evidence>
<evidence type="ECO:0000313" key="2">
    <source>
        <dbReference type="Proteomes" id="UP001153331"/>
    </source>
</evidence>
<sequence>MYIDTAAANNRSRQPQAIISPRYAAAYTQSQTPLLEEPLENRDAPPTYLEATTPGLYYGRLSSDEGATLLNREEQGYKEDAYGRRSFRQSLRTKWTKWLGILMLLIFIFAASIAFNTSSRKDKQASVVTATQPPAQAAATGSATTPTPTKPERPDESEGMIAPDIIAIPWPSQSVSVPVPSAPAQSKQIFPIRWPARCGKKYNVKTEEYDFGSSSDVSIKEAMNQLDGPYKRIQGWIHITKAPADQAAGTVQARMSYAVSPSIDVDSIKYSSTSNSLAIGVPSTPPGFESLPTGSACLGMSIVLYMAPGATLDTLNIEAIHLGMQIHSGTDFSVRNTSSISLTSGTLDASMLKSQRTFLRTTSGSISGKYALSDLLDIDTKSGSVNVDIAPQAAAPERSSPAMFRASSHSGSMRVDFERKHIPQRDYQVYLNSTVGSVDGSFIHGSQTIINTVAGSMTVDILPFQAGEFASILDTSTHSGQMNVTLRAPYKAKGVPMMGMTSTHRSVSGGMALKYPKEWQGHIDGTSLSGELHLQGDELELLSENDTPGKNHVEALKGDTGSKMTFDTVSGGCDIRIGKV</sequence>
<gene>
    <name evidence="1" type="ORF">OPT61_g4778</name>
</gene>
<comment type="caution">
    <text evidence="1">The sequence shown here is derived from an EMBL/GenBank/DDBJ whole genome shotgun (WGS) entry which is preliminary data.</text>
</comment>
<accession>A0ACC2ID03</accession>
<organism evidence="1 2">
    <name type="scientific">Boeremia exigua</name>
    <dbReference type="NCBI Taxonomy" id="749465"/>
    <lineage>
        <taxon>Eukaryota</taxon>
        <taxon>Fungi</taxon>
        <taxon>Dikarya</taxon>
        <taxon>Ascomycota</taxon>
        <taxon>Pezizomycotina</taxon>
        <taxon>Dothideomycetes</taxon>
        <taxon>Pleosporomycetidae</taxon>
        <taxon>Pleosporales</taxon>
        <taxon>Pleosporineae</taxon>
        <taxon>Didymellaceae</taxon>
        <taxon>Boeremia</taxon>
    </lineage>
</organism>
<reference evidence="1" key="1">
    <citation type="submission" date="2022-11" db="EMBL/GenBank/DDBJ databases">
        <title>Genome Sequence of Boeremia exigua.</title>
        <authorList>
            <person name="Buettner E."/>
        </authorList>
    </citation>
    <scope>NUCLEOTIDE SEQUENCE</scope>
    <source>
        <strain evidence="1">CU02</strain>
    </source>
</reference>
<proteinExistence type="predicted"/>
<keyword evidence="2" id="KW-1185">Reference proteome</keyword>
<dbReference type="Proteomes" id="UP001153331">
    <property type="component" value="Unassembled WGS sequence"/>
</dbReference>